<dbReference type="Gene3D" id="2.40.70.10">
    <property type="entry name" value="Acid Proteases"/>
    <property type="match status" value="1"/>
</dbReference>
<keyword evidence="4" id="KW-1185">Reference proteome</keyword>
<dbReference type="Pfam" id="PF13650">
    <property type="entry name" value="Asp_protease_2"/>
    <property type="match status" value="1"/>
</dbReference>
<dbReference type="PANTHER" id="PTHR33067">
    <property type="entry name" value="RNA-DIRECTED DNA POLYMERASE-RELATED"/>
    <property type="match status" value="1"/>
</dbReference>
<proteinExistence type="predicted"/>
<dbReference type="PANTHER" id="PTHR33067:SF15">
    <property type="entry name" value="RNA-DIRECTED DNA POLYMERASE"/>
    <property type="match status" value="1"/>
</dbReference>
<dbReference type="Pfam" id="PF03732">
    <property type="entry name" value="Retrotrans_gag"/>
    <property type="match status" value="1"/>
</dbReference>
<reference evidence="3 4" key="1">
    <citation type="submission" date="2018-04" db="EMBL/GenBank/DDBJ databases">
        <authorList>
            <person name="Vogel A."/>
        </authorList>
    </citation>
    <scope>NUCLEOTIDE SEQUENCE [LARGE SCALE GENOMIC DNA]</scope>
</reference>
<gene>
    <name evidence="3" type="ORF">CCAM_LOCUS36935</name>
</gene>
<name>A0A484N2V4_9ASTE</name>
<feature type="non-terminal residue" evidence="3">
    <location>
        <position position="500"/>
    </location>
</feature>
<evidence type="ECO:0000256" key="1">
    <source>
        <dbReference type="SAM" id="MobiDB-lite"/>
    </source>
</evidence>
<dbReference type="EMBL" id="OOIL02005593">
    <property type="protein sequence ID" value="VFQ95159.1"/>
    <property type="molecule type" value="Genomic_DNA"/>
</dbReference>
<sequence>LRSGLETTRVSVDLNLENQVSISEIASSFDSELEAETETQPMSITYAVLEKPLKLNSGFLNMLPKFHGLPGEDPYRHVNEFLITCAAMEPEGVPQEQIRLRAFPFSVIDRAKDWLYYMPPGSFTTWPSLHRAFLEEFFPASRIGSIRKDICGIKQMGNESFSEYWKRFNKLCASCPQHQISEQLLIQYFYEGLSLMDRSMAQINNRLPVQPFPAPKENVSAVVLRNNKVLPEPSLGNVRRVQEIMEKELDSQKIQDPELVNNKSVVTPDTPRAVYKPQPPFPSKYQNRRKNSKEPDDEIVEMFKKVQVNIPLLNAIKNVPKYAKFLKEMCTNKRRLKGDERVNISENISAIFQKKLPQKCQDPGVFSVPCKIGNLENTKALLDLGASINVMPRELFDQLGVGELKETGVVIQLADGSLTYLEGVVEDVLVQVNDLLFPADFYVLNMGKDYSGIPLLLGRPFLKTAKAKIDVDAGTLSLEFENEVIKFNIFEAMKFPDQLN</sequence>
<dbReference type="InterPro" id="IPR021109">
    <property type="entry name" value="Peptidase_aspartic_dom_sf"/>
</dbReference>
<dbReference type="InterPro" id="IPR005162">
    <property type="entry name" value="Retrotrans_gag_dom"/>
</dbReference>
<feature type="non-terminal residue" evidence="3">
    <location>
        <position position="1"/>
    </location>
</feature>
<accession>A0A484N2V4</accession>
<feature type="region of interest" description="Disordered" evidence="1">
    <location>
        <begin position="256"/>
        <end position="295"/>
    </location>
</feature>
<dbReference type="CDD" id="cd00303">
    <property type="entry name" value="retropepsin_like"/>
    <property type="match status" value="1"/>
</dbReference>
<dbReference type="SUPFAM" id="SSF50630">
    <property type="entry name" value="Acid proteases"/>
    <property type="match status" value="1"/>
</dbReference>
<dbReference type="Proteomes" id="UP000595140">
    <property type="component" value="Unassembled WGS sequence"/>
</dbReference>
<organism evidence="3 4">
    <name type="scientific">Cuscuta campestris</name>
    <dbReference type="NCBI Taxonomy" id="132261"/>
    <lineage>
        <taxon>Eukaryota</taxon>
        <taxon>Viridiplantae</taxon>
        <taxon>Streptophyta</taxon>
        <taxon>Embryophyta</taxon>
        <taxon>Tracheophyta</taxon>
        <taxon>Spermatophyta</taxon>
        <taxon>Magnoliopsida</taxon>
        <taxon>eudicotyledons</taxon>
        <taxon>Gunneridae</taxon>
        <taxon>Pentapetalae</taxon>
        <taxon>asterids</taxon>
        <taxon>lamiids</taxon>
        <taxon>Solanales</taxon>
        <taxon>Convolvulaceae</taxon>
        <taxon>Cuscuteae</taxon>
        <taxon>Cuscuta</taxon>
        <taxon>Cuscuta subgen. Grammica</taxon>
        <taxon>Cuscuta sect. Cleistogrammica</taxon>
    </lineage>
</organism>
<evidence type="ECO:0000313" key="3">
    <source>
        <dbReference type="EMBL" id="VFQ95159.1"/>
    </source>
</evidence>
<protein>
    <recommendedName>
        <fullName evidence="2">Retrotransposon gag domain-containing protein</fullName>
    </recommendedName>
</protein>
<feature type="domain" description="Retrotransposon gag" evidence="2">
    <location>
        <begin position="102"/>
        <end position="194"/>
    </location>
</feature>
<dbReference type="OrthoDB" id="1298831at2759"/>
<evidence type="ECO:0000313" key="4">
    <source>
        <dbReference type="Proteomes" id="UP000595140"/>
    </source>
</evidence>
<dbReference type="AlphaFoldDB" id="A0A484N2V4"/>
<evidence type="ECO:0000259" key="2">
    <source>
        <dbReference type="Pfam" id="PF03732"/>
    </source>
</evidence>